<evidence type="ECO:0000313" key="2">
    <source>
        <dbReference type="Proteomes" id="UP000214646"/>
    </source>
</evidence>
<accession>A0A225D2G6</accession>
<reference evidence="2" key="1">
    <citation type="submission" date="2017-06" db="EMBL/GenBank/DDBJ databases">
        <title>Genome analysis of Fimbriiglobus ruber SP5, the first member of the order Planctomycetales with confirmed chitinolytic capability.</title>
        <authorList>
            <person name="Ravin N.V."/>
            <person name="Rakitin A.L."/>
            <person name="Ivanova A.A."/>
            <person name="Beletsky A.V."/>
            <person name="Kulichevskaya I.S."/>
            <person name="Mardanov A.V."/>
            <person name="Dedysh S.N."/>
        </authorList>
    </citation>
    <scope>NUCLEOTIDE SEQUENCE [LARGE SCALE GENOMIC DNA]</scope>
    <source>
        <strain evidence="2">SP5</strain>
    </source>
</reference>
<evidence type="ECO:0000313" key="1">
    <source>
        <dbReference type="EMBL" id="OWK35712.1"/>
    </source>
</evidence>
<dbReference type="EMBL" id="NIDE01000017">
    <property type="protein sequence ID" value="OWK35712.1"/>
    <property type="molecule type" value="Genomic_DNA"/>
</dbReference>
<protein>
    <submittedName>
        <fullName evidence="1">Uncharacterized protein</fullName>
    </submittedName>
</protein>
<name>A0A225D2G6_9BACT</name>
<comment type="caution">
    <text evidence="1">The sequence shown here is derived from an EMBL/GenBank/DDBJ whole genome shotgun (WGS) entry which is preliminary data.</text>
</comment>
<proteinExistence type="predicted"/>
<keyword evidence="2" id="KW-1185">Reference proteome</keyword>
<organism evidence="1 2">
    <name type="scientific">Fimbriiglobus ruber</name>
    <dbReference type="NCBI Taxonomy" id="1908690"/>
    <lineage>
        <taxon>Bacteria</taxon>
        <taxon>Pseudomonadati</taxon>
        <taxon>Planctomycetota</taxon>
        <taxon>Planctomycetia</taxon>
        <taxon>Gemmatales</taxon>
        <taxon>Gemmataceae</taxon>
        <taxon>Fimbriiglobus</taxon>
    </lineage>
</organism>
<dbReference type="RefSeq" id="WP_088258864.1">
    <property type="nucleotide sequence ID" value="NZ_NIDE01000017.1"/>
</dbReference>
<sequence>MTPKPFDPTLKALVETSPESWPAFVGGPPGPTDVIDADIATVSGAADKVIRVRADPRTSCI</sequence>
<dbReference type="Proteomes" id="UP000214646">
    <property type="component" value="Unassembled WGS sequence"/>
</dbReference>
<gene>
    <name evidence="1" type="ORF">FRUB_08275</name>
</gene>
<dbReference type="AlphaFoldDB" id="A0A225D2G6"/>